<organism evidence="2 3">
    <name type="scientific">Shouchella xiaoxiensis</name>
    <dbReference type="NCBI Taxonomy" id="766895"/>
    <lineage>
        <taxon>Bacteria</taxon>
        <taxon>Bacillati</taxon>
        <taxon>Bacillota</taxon>
        <taxon>Bacilli</taxon>
        <taxon>Bacillales</taxon>
        <taxon>Bacillaceae</taxon>
        <taxon>Shouchella</taxon>
    </lineage>
</organism>
<proteinExistence type="predicted"/>
<dbReference type="EMBL" id="JAFBCV010000001">
    <property type="protein sequence ID" value="MBM7836878.1"/>
    <property type="molecule type" value="Genomic_DNA"/>
</dbReference>
<keyword evidence="1" id="KW-1133">Transmembrane helix</keyword>
<feature type="transmembrane region" description="Helical" evidence="1">
    <location>
        <begin position="46"/>
        <end position="67"/>
    </location>
</feature>
<evidence type="ECO:0000313" key="2">
    <source>
        <dbReference type="EMBL" id="MBM7836878.1"/>
    </source>
</evidence>
<name>A0ABS2SMZ0_9BACI</name>
<dbReference type="RefSeq" id="WP_204463587.1">
    <property type="nucleotide sequence ID" value="NZ_JAFBCV010000001.1"/>
</dbReference>
<keyword evidence="1" id="KW-0812">Transmembrane</keyword>
<gene>
    <name evidence="2" type="ORF">JOC54_000109</name>
</gene>
<keyword evidence="3" id="KW-1185">Reference proteome</keyword>
<dbReference type="Proteomes" id="UP001179280">
    <property type="component" value="Unassembled WGS sequence"/>
</dbReference>
<evidence type="ECO:0000313" key="3">
    <source>
        <dbReference type="Proteomes" id="UP001179280"/>
    </source>
</evidence>
<keyword evidence="1" id="KW-0472">Membrane</keyword>
<comment type="caution">
    <text evidence="2">The sequence shown here is derived from an EMBL/GenBank/DDBJ whole genome shotgun (WGS) entry which is preliminary data.</text>
</comment>
<evidence type="ECO:0000256" key="1">
    <source>
        <dbReference type="SAM" id="Phobius"/>
    </source>
</evidence>
<reference evidence="2" key="1">
    <citation type="submission" date="2021-01" db="EMBL/GenBank/DDBJ databases">
        <title>Genomic Encyclopedia of Type Strains, Phase IV (KMG-IV): sequencing the most valuable type-strain genomes for metagenomic binning, comparative biology and taxonomic classification.</title>
        <authorList>
            <person name="Goeker M."/>
        </authorList>
    </citation>
    <scope>NUCLEOTIDE SEQUENCE</scope>
    <source>
        <strain evidence="2">DSM 21943</strain>
    </source>
</reference>
<protein>
    <submittedName>
        <fullName evidence="2">Uncharacterized protein</fullName>
    </submittedName>
</protein>
<sequence>MKGLAIVLSLFLGITILLYGLGALFKIDWLMLEINLIASNSGFDFTLSSLIPPIIGLIAAFVGERIYQRRKIRMAN</sequence>
<accession>A0ABS2SMZ0</accession>